<dbReference type="Pfam" id="PF13520">
    <property type="entry name" value="AA_permease_2"/>
    <property type="match status" value="1"/>
</dbReference>
<feature type="transmembrane region" description="Helical" evidence="6">
    <location>
        <begin position="122"/>
        <end position="141"/>
    </location>
</feature>
<accession>A0AAW7M4D5</accession>
<evidence type="ECO:0000256" key="4">
    <source>
        <dbReference type="ARBA" id="ARBA00022989"/>
    </source>
</evidence>
<dbReference type="GO" id="GO:0022857">
    <property type="term" value="F:transmembrane transporter activity"/>
    <property type="evidence" value="ECO:0007669"/>
    <property type="project" value="InterPro"/>
</dbReference>
<feature type="transmembrane region" description="Helical" evidence="6">
    <location>
        <begin position="80"/>
        <end position="102"/>
    </location>
</feature>
<organism evidence="7 8">
    <name type="scientific">Demequina lignilytica</name>
    <dbReference type="NCBI Taxonomy" id="3051663"/>
    <lineage>
        <taxon>Bacteria</taxon>
        <taxon>Bacillati</taxon>
        <taxon>Actinomycetota</taxon>
        <taxon>Actinomycetes</taxon>
        <taxon>Micrococcales</taxon>
        <taxon>Demequinaceae</taxon>
        <taxon>Demequina</taxon>
    </lineage>
</organism>
<dbReference type="Gene3D" id="1.20.1740.10">
    <property type="entry name" value="Amino acid/polyamine transporter I"/>
    <property type="match status" value="1"/>
</dbReference>
<feature type="transmembrane region" description="Helical" evidence="6">
    <location>
        <begin position="372"/>
        <end position="393"/>
    </location>
</feature>
<evidence type="ECO:0000256" key="3">
    <source>
        <dbReference type="ARBA" id="ARBA00022692"/>
    </source>
</evidence>
<keyword evidence="4 6" id="KW-1133">Transmembrane helix</keyword>
<sequence length="428" mass="44184">MSSSGKLGLWPVVAIGVGGMVGGGIFAVLGLAVQLAHGGTPLAFAIAGGVALLTAYSYVKLSLAYPGRGGTVTFLNRAFGANYLTGTLNVLLWLSYIVMLSLYSYAFGSYGATFLPDRWQGLGAHLLTSAAIVLIAGLNVLSATIIGRAENWIVGLKIAILALFVGVGAFGIDSSSLAPTAWAPLLQVAAGGMIIFLAYEGFELIANTADDVADPHRTLPRAFFIAVGFVVVLYVAVAAVTVGNLSVDSIVAAKDFALAEAAKPFLGQAGFTMIAIAAMLSTASAINATLYGSARLSYSIVRAHELPQALGRRLWGRDIEGLLITAGITLVVANTLDLGSIATIGSAGFLIIFAAVNAASAVRSRDVASRAWLSWVAAAACVVALGALIWQTAPDDAQNLWVLLGLVGLAAGIEAVFRLTERAELRLE</sequence>
<dbReference type="EMBL" id="JAUHPX010000002">
    <property type="protein sequence ID" value="MDN4487487.1"/>
    <property type="molecule type" value="Genomic_DNA"/>
</dbReference>
<feature type="transmembrane region" description="Helical" evidence="6">
    <location>
        <begin position="314"/>
        <end position="333"/>
    </location>
</feature>
<protein>
    <submittedName>
        <fullName evidence="7">APC family permease</fullName>
    </submittedName>
</protein>
<comment type="caution">
    <text evidence="7">The sequence shown here is derived from an EMBL/GenBank/DDBJ whole genome shotgun (WGS) entry which is preliminary data.</text>
</comment>
<evidence type="ECO:0000256" key="1">
    <source>
        <dbReference type="ARBA" id="ARBA00004651"/>
    </source>
</evidence>
<dbReference type="PANTHER" id="PTHR42770">
    <property type="entry name" value="AMINO ACID TRANSPORTER-RELATED"/>
    <property type="match status" value="1"/>
</dbReference>
<feature type="transmembrane region" description="Helical" evidence="6">
    <location>
        <begin position="399"/>
        <end position="417"/>
    </location>
</feature>
<evidence type="ECO:0000313" key="8">
    <source>
        <dbReference type="Proteomes" id="UP001172737"/>
    </source>
</evidence>
<proteinExistence type="predicted"/>
<feature type="transmembrane region" description="Helical" evidence="6">
    <location>
        <begin position="223"/>
        <end position="245"/>
    </location>
</feature>
<gene>
    <name evidence="7" type="ORF">QQX10_04805</name>
</gene>
<evidence type="ECO:0000256" key="6">
    <source>
        <dbReference type="SAM" id="Phobius"/>
    </source>
</evidence>
<feature type="transmembrane region" description="Helical" evidence="6">
    <location>
        <begin position="339"/>
        <end position="360"/>
    </location>
</feature>
<keyword evidence="2" id="KW-1003">Cell membrane</keyword>
<feature type="transmembrane region" description="Helical" evidence="6">
    <location>
        <begin position="12"/>
        <end position="36"/>
    </location>
</feature>
<dbReference type="PIRSF" id="PIRSF006060">
    <property type="entry name" value="AA_transporter"/>
    <property type="match status" value="1"/>
</dbReference>
<feature type="transmembrane region" description="Helical" evidence="6">
    <location>
        <begin position="184"/>
        <end position="202"/>
    </location>
</feature>
<keyword evidence="3 6" id="KW-0812">Transmembrane</keyword>
<keyword evidence="5 6" id="KW-0472">Membrane</keyword>
<evidence type="ECO:0000313" key="7">
    <source>
        <dbReference type="EMBL" id="MDN4487487.1"/>
    </source>
</evidence>
<name>A0AAW7M4D5_9MICO</name>
<keyword evidence="8" id="KW-1185">Reference proteome</keyword>
<evidence type="ECO:0000256" key="5">
    <source>
        <dbReference type="ARBA" id="ARBA00023136"/>
    </source>
</evidence>
<reference evidence="7" key="1">
    <citation type="submission" date="2023-06" db="EMBL/GenBank/DDBJ databases">
        <title>Sysu t00039.</title>
        <authorList>
            <person name="Gao L."/>
            <person name="Fang B.-Z."/>
            <person name="Li W.-J."/>
        </authorList>
    </citation>
    <scope>NUCLEOTIDE SEQUENCE</scope>
    <source>
        <strain evidence="7">SYSU T00039</strain>
    </source>
</reference>
<comment type="subcellular location">
    <subcellularLocation>
        <location evidence="1">Cell membrane</location>
        <topology evidence="1">Multi-pass membrane protein</topology>
    </subcellularLocation>
</comment>
<dbReference type="RefSeq" id="WP_301118547.1">
    <property type="nucleotide sequence ID" value="NZ_JAUHPX010000002.1"/>
</dbReference>
<dbReference type="AlphaFoldDB" id="A0AAW7M4D5"/>
<dbReference type="InterPro" id="IPR050367">
    <property type="entry name" value="APC_superfamily"/>
</dbReference>
<dbReference type="InterPro" id="IPR002293">
    <property type="entry name" value="AA/rel_permease1"/>
</dbReference>
<feature type="transmembrane region" description="Helical" evidence="6">
    <location>
        <begin position="42"/>
        <end position="59"/>
    </location>
</feature>
<dbReference type="GO" id="GO:0005886">
    <property type="term" value="C:plasma membrane"/>
    <property type="evidence" value="ECO:0007669"/>
    <property type="project" value="UniProtKB-SubCell"/>
</dbReference>
<dbReference type="PANTHER" id="PTHR42770:SF11">
    <property type="entry name" value="INNER MEMBRANE TRANSPORT PROTEIN YBAT"/>
    <property type="match status" value="1"/>
</dbReference>
<feature type="transmembrane region" description="Helical" evidence="6">
    <location>
        <begin position="265"/>
        <end position="293"/>
    </location>
</feature>
<feature type="transmembrane region" description="Helical" evidence="6">
    <location>
        <begin position="153"/>
        <end position="172"/>
    </location>
</feature>
<dbReference type="Proteomes" id="UP001172737">
    <property type="component" value="Unassembled WGS sequence"/>
</dbReference>
<evidence type="ECO:0000256" key="2">
    <source>
        <dbReference type="ARBA" id="ARBA00022475"/>
    </source>
</evidence>